<comment type="caution">
    <text evidence="2">The sequence shown here is derived from an EMBL/GenBank/DDBJ whole genome shotgun (WGS) entry which is preliminary data.</text>
</comment>
<dbReference type="EMBL" id="BAHD01000018">
    <property type="protein sequence ID" value="GAB95266.1"/>
    <property type="molecule type" value="Genomic_DNA"/>
</dbReference>
<dbReference type="InterPro" id="IPR013217">
    <property type="entry name" value="Methyltransf_12"/>
</dbReference>
<dbReference type="GO" id="GO:0032259">
    <property type="term" value="P:methylation"/>
    <property type="evidence" value="ECO:0007669"/>
    <property type="project" value="UniProtKB-KW"/>
</dbReference>
<evidence type="ECO:0000313" key="2">
    <source>
        <dbReference type="EMBL" id="GAB95266.1"/>
    </source>
</evidence>
<evidence type="ECO:0000259" key="1">
    <source>
        <dbReference type="Pfam" id="PF08242"/>
    </source>
</evidence>
<dbReference type="Gene3D" id="1.10.150.290">
    <property type="entry name" value="S-adenosyl-L-methionine-dependent methyltransferases"/>
    <property type="match status" value="1"/>
</dbReference>
<protein>
    <submittedName>
        <fullName evidence="2">Trans-aconitate 2-methyltransferase</fullName>
    </submittedName>
</protein>
<dbReference type="Proteomes" id="UP000008366">
    <property type="component" value="Unassembled WGS sequence"/>
</dbReference>
<proteinExistence type="predicted"/>
<gene>
    <name evidence="2" type="primary">tam</name>
    <name evidence="2" type="ORF">KILIM_018_00130</name>
</gene>
<dbReference type="GO" id="GO:0030798">
    <property type="term" value="F:trans-aconitate 2-methyltransferase activity"/>
    <property type="evidence" value="ECO:0007669"/>
    <property type="project" value="InterPro"/>
</dbReference>
<dbReference type="InterPro" id="IPR023149">
    <property type="entry name" value="Trans_acon_MeTrfase_C"/>
</dbReference>
<dbReference type="Pfam" id="PF08242">
    <property type="entry name" value="Methyltransf_12"/>
    <property type="match status" value="1"/>
</dbReference>
<sequence>MAMTWDPAQYARYGDERSRPFIDLLARVGPEVAPRLVVDVGCGDGPATLLLPRRWPQARIVGLDNSPQMLTRARDLDVDRRVQWVQGDLATWDAAGFATEGGSGGPAGGPGFGGIDVLVTNAALQWVPGHRELLPRWARALAPGGVLALQVPHNFGAPSHALMREVAAGHRRADELLPPLQRAAASATAPEYLEILAAAGLTVDAWTTTYVHVLPADIPDTAHKSVHPVLSWVRATALRPVLAVLTDDSEREAFLAEYEAALHEAYPVRDGRVLLEFERVFAVGHKAT</sequence>
<dbReference type="InterPro" id="IPR029063">
    <property type="entry name" value="SAM-dependent_MTases_sf"/>
</dbReference>
<accession>K6WN77</accession>
<organism evidence="2 3">
    <name type="scientific">Kineosphaera limosa NBRC 100340</name>
    <dbReference type="NCBI Taxonomy" id="1184609"/>
    <lineage>
        <taxon>Bacteria</taxon>
        <taxon>Bacillati</taxon>
        <taxon>Actinomycetota</taxon>
        <taxon>Actinomycetes</taxon>
        <taxon>Micrococcales</taxon>
        <taxon>Dermatophilaceae</taxon>
        <taxon>Kineosphaera</taxon>
    </lineage>
</organism>
<dbReference type="CDD" id="cd02440">
    <property type="entry name" value="AdoMet_MTases"/>
    <property type="match status" value="1"/>
</dbReference>
<feature type="domain" description="Methyltransferase type 12" evidence="1">
    <location>
        <begin position="38"/>
        <end position="147"/>
    </location>
</feature>
<keyword evidence="3" id="KW-1185">Reference proteome</keyword>
<dbReference type="PANTHER" id="PTHR43861">
    <property type="entry name" value="TRANS-ACONITATE 2-METHYLTRANSFERASE-RELATED"/>
    <property type="match status" value="1"/>
</dbReference>
<dbReference type="eggNOG" id="COG4106">
    <property type="taxonomic scope" value="Bacteria"/>
</dbReference>
<dbReference type="Gene3D" id="3.40.50.150">
    <property type="entry name" value="Vaccinia Virus protein VP39"/>
    <property type="match status" value="1"/>
</dbReference>
<dbReference type="SUPFAM" id="SSF53335">
    <property type="entry name" value="S-adenosyl-L-methionine-dependent methyltransferases"/>
    <property type="match status" value="1"/>
</dbReference>
<keyword evidence="2" id="KW-0489">Methyltransferase</keyword>
<dbReference type="PANTHER" id="PTHR43861:SF1">
    <property type="entry name" value="TRANS-ACONITATE 2-METHYLTRANSFERASE"/>
    <property type="match status" value="1"/>
</dbReference>
<keyword evidence="2" id="KW-0808">Transferase</keyword>
<dbReference type="AlphaFoldDB" id="K6WN77"/>
<evidence type="ECO:0000313" key="3">
    <source>
        <dbReference type="Proteomes" id="UP000008366"/>
    </source>
</evidence>
<reference evidence="2 3" key="1">
    <citation type="submission" date="2012-08" db="EMBL/GenBank/DDBJ databases">
        <title>Whole genome shotgun sequence of Kineosphaera limosa NBRC 100340.</title>
        <authorList>
            <person name="Yoshida I."/>
            <person name="Isaki S."/>
            <person name="Hosoyama A."/>
            <person name="Tsuchikane K."/>
            <person name="Katsumata H."/>
            <person name="Ando Y."/>
            <person name="Ohji S."/>
            <person name="Hamada M."/>
            <person name="Tamura T."/>
            <person name="Yamazoe A."/>
            <person name="Yamazaki S."/>
            <person name="Fujita N."/>
        </authorList>
    </citation>
    <scope>NUCLEOTIDE SEQUENCE [LARGE SCALE GENOMIC DNA]</scope>
    <source>
        <strain evidence="2 3">NBRC 100340</strain>
    </source>
</reference>
<dbReference type="STRING" id="1184609.KILIM_018_00130"/>
<name>K6WN77_9MICO</name>